<protein>
    <submittedName>
        <fullName evidence="7">Iron complex transport system substrate-binding protein</fullName>
    </submittedName>
</protein>
<feature type="chain" id="PRO_5016456400" evidence="5">
    <location>
        <begin position="28"/>
        <end position="331"/>
    </location>
</feature>
<accession>A0A327ZF83</accession>
<dbReference type="EMBL" id="QLMJ01000005">
    <property type="protein sequence ID" value="RAK38125.1"/>
    <property type="molecule type" value="Genomic_DNA"/>
</dbReference>
<dbReference type="PROSITE" id="PS51257">
    <property type="entry name" value="PROKAR_LIPOPROTEIN"/>
    <property type="match status" value="1"/>
</dbReference>
<keyword evidence="3" id="KW-0813">Transport</keyword>
<proteinExistence type="inferred from homology"/>
<dbReference type="GO" id="GO:0030288">
    <property type="term" value="C:outer membrane-bounded periplasmic space"/>
    <property type="evidence" value="ECO:0007669"/>
    <property type="project" value="TreeGrafter"/>
</dbReference>
<comment type="subcellular location">
    <subcellularLocation>
        <location evidence="1">Cell envelope</location>
    </subcellularLocation>
</comment>
<feature type="signal peptide" evidence="5">
    <location>
        <begin position="1"/>
        <end position="27"/>
    </location>
</feature>
<sequence>MGTRGLRVLTVVSVLGMALTACTSGSASDSTGADGRTVVDGNGVSVTVPRSPARVVALSEPTLDGALALGVDVVGTTSGRGQGSVPGYLSDQADGIPIVASVAGPNIEQILVLKPDLIVTDGTVAADESVLGKLAGIAPTVFVSKKAADWKGAFTSLAEVLGKSAEAEKVLAGYASRVDEIRGKLGDHADDTVSIVRWGTGQPSVILKELPPSKVVADVGLRRPAAQDKDGLGHSTPVSRENLDQLDADWMFFGTLGGATNPQGGNTGTAVGVEASAKMLQDDALVTPGFTQLTAYRNKHVIPVDGSAWASAGGPFAATVILDQLGTALLN</sequence>
<dbReference type="InterPro" id="IPR051313">
    <property type="entry name" value="Bact_iron-sidero_bind"/>
</dbReference>
<dbReference type="PANTHER" id="PTHR30532:SF25">
    <property type="entry name" value="IRON(III) DICITRATE-BINDING PERIPLASMIC PROTEIN"/>
    <property type="match status" value="1"/>
</dbReference>
<dbReference type="PROSITE" id="PS50983">
    <property type="entry name" value="FE_B12_PBP"/>
    <property type="match status" value="1"/>
</dbReference>
<reference evidence="7 8" key="1">
    <citation type="submission" date="2018-06" db="EMBL/GenBank/DDBJ databases">
        <title>Genomic Encyclopedia of Type Strains, Phase III (KMG-III): the genomes of soil and plant-associated and newly described type strains.</title>
        <authorList>
            <person name="Whitman W."/>
        </authorList>
    </citation>
    <scope>NUCLEOTIDE SEQUENCE [LARGE SCALE GENOMIC DNA]</scope>
    <source>
        <strain evidence="7 8">CGMCC 4.7090</strain>
    </source>
</reference>
<gene>
    <name evidence="7" type="ORF">B0I29_10571</name>
</gene>
<evidence type="ECO:0000256" key="1">
    <source>
        <dbReference type="ARBA" id="ARBA00004196"/>
    </source>
</evidence>
<keyword evidence="4 5" id="KW-0732">Signal</keyword>
<dbReference type="SUPFAM" id="SSF53807">
    <property type="entry name" value="Helical backbone' metal receptor"/>
    <property type="match status" value="1"/>
</dbReference>
<dbReference type="AlphaFoldDB" id="A0A327ZF83"/>
<evidence type="ECO:0000313" key="8">
    <source>
        <dbReference type="Proteomes" id="UP000249341"/>
    </source>
</evidence>
<dbReference type="CDD" id="cd01146">
    <property type="entry name" value="FhuD"/>
    <property type="match status" value="1"/>
</dbReference>
<feature type="domain" description="Fe/B12 periplasmic-binding" evidence="6">
    <location>
        <begin position="54"/>
        <end position="331"/>
    </location>
</feature>
<evidence type="ECO:0000313" key="7">
    <source>
        <dbReference type="EMBL" id="RAK38125.1"/>
    </source>
</evidence>
<evidence type="ECO:0000256" key="4">
    <source>
        <dbReference type="ARBA" id="ARBA00022729"/>
    </source>
</evidence>
<dbReference type="GO" id="GO:1901678">
    <property type="term" value="P:iron coordination entity transport"/>
    <property type="evidence" value="ECO:0007669"/>
    <property type="project" value="UniProtKB-ARBA"/>
</dbReference>
<evidence type="ECO:0000256" key="5">
    <source>
        <dbReference type="SAM" id="SignalP"/>
    </source>
</evidence>
<evidence type="ECO:0000259" key="6">
    <source>
        <dbReference type="PROSITE" id="PS50983"/>
    </source>
</evidence>
<dbReference type="Gene3D" id="3.40.50.1980">
    <property type="entry name" value="Nitrogenase molybdenum iron protein domain"/>
    <property type="match status" value="2"/>
</dbReference>
<keyword evidence="8" id="KW-1185">Reference proteome</keyword>
<dbReference type="Pfam" id="PF01497">
    <property type="entry name" value="Peripla_BP_2"/>
    <property type="match status" value="1"/>
</dbReference>
<dbReference type="PANTHER" id="PTHR30532">
    <property type="entry name" value="IRON III DICITRATE-BINDING PERIPLASMIC PROTEIN"/>
    <property type="match status" value="1"/>
</dbReference>
<evidence type="ECO:0000256" key="2">
    <source>
        <dbReference type="ARBA" id="ARBA00008814"/>
    </source>
</evidence>
<dbReference type="InterPro" id="IPR002491">
    <property type="entry name" value="ABC_transptr_periplasmic_BD"/>
</dbReference>
<comment type="similarity">
    <text evidence="2">Belongs to the bacterial solute-binding protein 8 family.</text>
</comment>
<name>A0A327ZF83_9ACTN</name>
<dbReference type="Proteomes" id="UP000249341">
    <property type="component" value="Unassembled WGS sequence"/>
</dbReference>
<organism evidence="7 8">
    <name type="scientific">Actinoplanes lutulentus</name>
    <dbReference type="NCBI Taxonomy" id="1287878"/>
    <lineage>
        <taxon>Bacteria</taxon>
        <taxon>Bacillati</taxon>
        <taxon>Actinomycetota</taxon>
        <taxon>Actinomycetes</taxon>
        <taxon>Micromonosporales</taxon>
        <taxon>Micromonosporaceae</taxon>
        <taxon>Actinoplanes</taxon>
    </lineage>
</organism>
<evidence type="ECO:0000256" key="3">
    <source>
        <dbReference type="ARBA" id="ARBA00022448"/>
    </source>
</evidence>
<comment type="caution">
    <text evidence="7">The sequence shown here is derived from an EMBL/GenBank/DDBJ whole genome shotgun (WGS) entry which is preliminary data.</text>
</comment>